<keyword evidence="2" id="KW-1185">Reference proteome</keyword>
<dbReference type="EMBL" id="QYUN01000003">
    <property type="protein sequence ID" value="RJF96565.1"/>
    <property type="molecule type" value="Genomic_DNA"/>
</dbReference>
<sequence>MSGHFLNANQEFPGSMKDETGHFSCLEIAAWKLHLFPDRECPAIWQRAAACNFVQTFFWRMTFKESA</sequence>
<evidence type="ECO:0000313" key="2">
    <source>
        <dbReference type="Proteomes" id="UP000285190"/>
    </source>
</evidence>
<accession>A0A418WV33</accession>
<reference evidence="1 2" key="1">
    <citation type="submission" date="2018-09" db="EMBL/GenBank/DDBJ databases">
        <authorList>
            <person name="Zhu H."/>
        </authorList>
    </citation>
    <scope>NUCLEOTIDE SEQUENCE [LARGE SCALE GENOMIC DNA]</scope>
    <source>
        <strain evidence="1 2">K2R10-39</strain>
    </source>
</reference>
<gene>
    <name evidence="1" type="ORF">D3870_19175</name>
</gene>
<dbReference type="Proteomes" id="UP000285190">
    <property type="component" value="Unassembled WGS sequence"/>
</dbReference>
<dbReference type="AlphaFoldDB" id="A0A418WV33"/>
<protein>
    <submittedName>
        <fullName evidence="1">Uncharacterized protein</fullName>
    </submittedName>
</protein>
<evidence type="ECO:0000313" key="1">
    <source>
        <dbReference type="EMBL" id="RJF96565.1"/>
    </source>
</evidence>
<proteinExistence type="predicted"/>
<organism evidence="1 2">
    <name type="scientific">Noviherbaspirillum cavernae</name>
    <dbReference type="NCBI Taxonomy" id="2320862"/>
    <lineage>
        <taxon>Bacteria</taxon>
        <taxon>Pseudomonadati</taxon>
        <taxon>Pseudomonadota</taxon>
        <taxon>Betaproteobacteria</taxon>
        <taxon>Burkholderiales</taxon>
        <taxon>Oxalobacteraceae</taxon>
        <taxon>Noviherbaspirillum</taxon>
    </lineage>
</organism>
<name>A0A418WV33_9BURK</name>
<comment type="caution">
    <text evidence="1">The sequence shown here is derived from an EMBL/GenBank/DDBJ whole genome shotgun (WGS) entry which is preliminary data.</text>
</comment>